<name>A0A1G9V7W3_9BURK</name>
<reference evidence="3" key="1">
    <citation type="submission" date="2016-10" db="EMBL/GenBank/DDBJ databases">
        <authorList>
            <person name="Varghese N."/>
            <person name="Submissions S."/>
        </authorList>
    </citation>
    <scope>NUCLEOTIDE SEQUENCE [LARGE SCALE GENOMIC DNA]</scope>
    <source>
        <strain evidence="3">EPL6</strain>
    </source>
</reference>
<dbReference type="Gene3D" id="3.50.50.60">
    <property type="entry name" value="FAD/NAD(P)-binding domain"/>
    <property type="match status" value="1"/>
</dbReference>
<dbReference type="Pfam" id="PF13738">
    <property type="entry name" value="Pyr_redox_3"/>
    <property type="match status" value="1"/>
</dbReference>
<dbReference type="SUPFAM" id="SSF51905">
    <property type="entry name" value="FAD/NAD(P)-binding domain"/>
    <property type="match status" value="1"/>
</dbReference>
<keyword evidence="3" id="KW-1185">Reference proteome</keyword>
<dbReference type="STRING" id="1527607.SAMN05428957_11193"/>
<proteinExistence type="predicted"/>
<protein>
    <submittedName>
        <fullName evidence="2">Predicted flavoprotein CzcO associated with the cation diffusion facilitator CzcD</fullName>
    </submittedName>
</protein>
<dbReference type="GO" id="GO:0050660">
    <property type="term" value="F:flavin adenine dinucleotide binding"/>
    <property type="evidence" value="ECO:0007669"/>
    <property type="project" value="TreeGrafter"/>
</dbReference>
<dbReference type="AlphaFoldDB" id="A0A1G9V7W3"/>
<dbReference type="EMBL" id="FNHP01000011">
    <property type="protein sequence ID" value="SDM68244.1"/>
    <property type="molecule type" value="Genomic_DNA"/>
</dbReference>
<evidence type="ECO:0000313" key="2">
    <source>
        <dbReference type="EMBL" id="SDM68244.1"/>
    </source>
</evidence>
<keyword evidence="1" id="KW-0560">Oxidoreductase</keyword>
<evidence type="ECO:0000256" key="1">
    <source>
        <dbReference type="ARBA" id="ARBA00023002"/>
    </source>
</evidence>
<dbReference type="PANTHER" id="PTHR43539">
    <property type="entry name" value="FLAVIN-BINDING MONOOXYGENASE-LIKE PROTEIN (AFU_ORTHOLOGUE AFUA_4G09220)"/>
    <property type="match status" value="1"/>
</dbReference>
<dbReference type="InterPro" id="IPR036188">
    <property type="entry name" value="FAD/NAD-bd_sf"/>
</dbReference>
<accession>A0A1G9V7W3</accession>
<dbReference type="PANTHER" id="PTHR43539:SF91">
    <property type="entry name" value="FAD-DEPENDENT URATE HYDROXYLASE"/>
    <property type="match status" value="1"/>
</dbReference>
<dbReference type="GO" id="GO:0004497">
    <property type="term" value="F:monooxygenase activity"/>
    <property type="evidence" value="ECO:0007669"/>
    <property type="project" value="TreeGrafter"/>
</dbReference>
<dbReference type="PRINTS" id="PR00420">
    <property type="entry name" value="RNGMNOXGNASE"/>
</dbReference>
<dbReference type="OrthoDB" id="8671611at2"/>
<sequence length="488" mass="52900">MTDSPASLAALEARVRHDLLTLNWRARPWLPPRTHAGQPVVDVLIIGAGQAGLAASMALAQQGIAAVLLDRAPRDHEGPWATTARMDTLRSPKELTGPALGVPSLTFRAWFEAQWGAAAWEALDKIPRLQWMDYLRWYRRVTEADVRNEHEVLAVHPRTNGLVEVDVRSPVGAATWWARRVVLATGRDGLGGPQIPPFMDGLPPAARGRLWAHSSDVFDYRTLAGKRVGVVGMGSSAMDSAGTALECGAASVDLIARRAAMPTVNKSKGSGVPGLTQGHHGLPDAWKWRIRHYINATQVPPPRGSTLRVSRHTHAHFHFGCAVQQVAQVGDALHVATSQGTFAFDFLVLATGFAIDWAQKPEFAPFAHQVRLWGERHVPAPGEEDRELFDSPDLGPTFEFREKTPGACPGLAHIHCFCYPAALSHGTVSGDIPAISDGARRLASGIAGLLYAEDVEHHFAALQAYAEPELLGDEWTPADTAQRILPPT</sequence>
<dbReference type="RefSeq" id="WP_091572322.1">
    <property type="nucleotide sequence ID" value="NZ_FNHP01000011.1"/>
</dbReference>
<dbReference type="InterPro" id="IPR050982">
    <property type="entry name" value="Auxin_biosynth/cation_transpt"/>
</dbReference>
<dbReference type="Proteomes" id="UP000198552">
    <property type="component" value="Unassembled WGS sequence"/>
</dbReference>
<organism evidence="2 3">
    <name type="scientific">Oryzisolibacter propanilivorax</name>
    <dbReference type="NCBI Taxonomy" id="1527607"/>
    <lineage>
        <taxon>Bacteria</taxon>
        <taxon>Pseudomonadati</taxon>
        <taxon>Pseudomonadota</taxon>
        <taxon>Betaproteobacteria</taxon>
        <taxon>Burkholderiales</taxon>
        <taxon>Comamonadaceae</taxon>
        <taxon>Oryzisolibacter</taxon>
    </lineage>
</organism>
<evidence type="ECO:0000313" key="3">
    <source>
        <dbReference type="Proteomes" id="UP000198552"/>
    </source>
</evidence>
<gene>
    <name evidence="2" type="ORF">SAMN05428957_11193</name>
</gene>